<dbReference type="Proteomes" id="UP000828048">
    <property type="component" value="Chromosome 9"/>
</dbReference>
<evidence type="ECO:0000313" key="1">
    <source>
        <dbReference type="EMBL" id="KAH7866308.1"/>
    </source>
</evidence>
<organism evidence="1 2">
    <name type="scientific">Vaccinium darrowii</name>
    <dbReference type="NCBI Taxonomy" id="229202"/>
    <lineage>
        <taxon>Eukaryota</taxon>
        <taxon>Viridiplantae</taxon>
        <taxon>Streptophyta</taxon>
        <taxon>Embryophyta</taxon>
        <taxon>Tracheophyta</taxon>
        <taxon>Spermatophyta</taxon>
        <taxon>Magnoliopsida</taxon>
        <taxon>eudicotyledons</taxon>
        <taxon>Gunneridae</taxon>
        <taxon>Pentapetalae</taxon>
        <taxon>asterids</taxon>
        <taxon>Ericales</taxon>
        <taxon>Ericaceae</taxon>
        <taxon>Vaccinioideae</taxon>
        <taxon>Vaccinieae</taxon>
        <taxon>Vaccinium</taxon>
    </lineage>
</organism>
<sequence>MIIHLQLLSPQTLTLNPHSFLLSSPNPPKNPNPQKHPPNSQTPTFKKRKSQTPLTTTTTAATTATTSGPGNLFRQKILYLQTLKLNPQKVLQKNPDFRSTPLETVKSVEHCLYSMGIERSAFRRLFEMFPELLSSNPYTDLYPVFDFLLNDVGLTYPDIRKSTLRCPRLLISSVEHQLRPTLLFLKEFGFVGDYKINCRTAVLLVSSVENTLIPKLNFLCELGFDYSEVKTLVLRLPVLLTYSIEKNLRPKVEYFLEEMNGEMWELKRFPQYFAFSLEGRIKPRHRMLAKYGFSLSLPEMLKYSDAQFNVQCLDMRVQLAEEGRLGDGILISSPKPTKNPYRKHHPKTRIPLTPSLTTACATTSDSGHGFCKKILYRKTLKVNPTKALEKPQISDQPHSKPSCLSSMDIEHSTFSHIFENQTTSRSLTPIFKSPSLTALDCIYSVNDQLRPALNPQGKEEENSEILAQGGVFLGRDEWRFWGIKEVSTIFFASFEREDKTQAQDVSRVWIALLLPNMLQYSDAEFNVPLIDVQARLADKEFSGASGNWGCYSYLRKALTQISDVKSRKERHLIAAVSGVI</sequence>
<protein>
    <submittedName>
        <fullName evidence="1">Uncharacterized protein</fullName>
    </submittedName>
</protein>
<name>A0ACB7ZK29_9ERIC</name>
<gene>
    <name evidence="1" type="ORF">Vadar_018611</name>
</gene>
<reference evidence="1 2" key="1">
    <citation type="journal article" date="2021" name="Hortic Res">
        <title>High-quality reference genome and annotation aids understanding of berry development for evergreen blueberry (Vaccinium darrowii).</title>
        <authorList>
            <person name="Yu J."/>
            <person name="Hulse-Kemp A.M."/>
            <person name="Babiker E."/>
            <person name="Staton M."/>
        </authorList>
    </citation>
    <scope>NUCLEOTIDE SEQUENCE [LARGE SCALE GENOMIC DNA]</scope>
    <source>
        <strain evidence="2">cv. NJ 8807/NJ 8810</strain>
        <tissue evidence="1">Young leaf</tissue>
    </source>
</reference>
<comment type="caution">
    <text evidence="1">The sequence shown here is derived from an EMBL/GenBank/DDBJ whole genome shotgun (WGS) entry which is preliminary data.</text>
</comment>
<dbReference type="EMBL" id="CM037159">
    <property type="protein sequence ID" value="KAH7866308.1"/>
    <property type="molecule type" value="Genomic_DNA"/>
</dbReference>
<keyword evidence="2" id="KW-1185">Reference proteome</keyword>
<proteinExistence type="predicted"/>
<accession>A0ACB7ZK29</accession>
<evidence type="ECO:0000313" key="2">
    <source>
        <dbReference type="Proteomes" id="UP000828048"/>
    </source>
</evidence>